<dbReference type="InterPro" id="IPR050428">
    <property type="entry name" value="TCS_sensor_his_kinase"/>
</dbReference>
<dbReference type="Gene3D" id="6.10.340.10">
    <property type="match status" value="1"/>
</dbReference>
<gene>
    <name evidence="14" type="ORF">DUE52_01510</name>
</gene>
<dbReference type="OrthoDB" id="594725at2"/>
<evidence type="ECO:0000256" key="6">
    <source>
        <dbReference type="ARBA" id="ARBA00022692"/>
    </source>
</evidence>
<dbReference type="SUPFAM" id="SSF55874">
    <property type="entry name" value="ATPase domain of HSP90 chaperone/DNA topoisomerase II/histidine kinase"/>
    <property type="match status" value="1"/>
</dbReference>
<dbReference type="InterPro" id="IPR004358">
    <property type="entry name" value="Sig_transdc_His_kin-like_C"/>
</dbReference>
<comment type="subcellular location">
    <subcellularLocation>
        <location evidence="2">Membrane</location>
    </subcellularLocation>
</comment>
<feature type="transmembrane region" description="Helical" evidence="11">
    <location>
        <begin position="7"/>
        <end position="29"/>
    </location>
</feature>
<feature type="domain" description="HAMP" evidence="13">
    <location>
        <begin position="179"/>
        <end position="232"/>
    </location>
</feature>
<evidence type="ECO:0000256" key="3">
    <source>
        <dbReference type="ARBA" id="ARBA00012438"/>
    </source>
</evidence>
<dbReference type="InterPro" id="IPR005467">
    <property type="entry name" value="His_kinase_dom"/>
</dbReference>
<dbReference type="InterPro" id="IPR003660">
    <property type="entry name" value="HAMP_dom"/>
</dbReference>
<sequence length="456" mass="52072">MKIRARISVTFLIIVATNLVLFSLAIYFISEYFRQRDFYYRLADKARITARLLIEEDEVDPAILRLIERNNLTSLPEEHIVIYDQQNKQIYASADTAHGIASQRDLLDRVRKQKQLYMRRKTREIVGLAYTYQQQEYVIIATAYDESGLTEIAHLRNILGFGLVFSLSLVGISGWMFAGRFLQPISNVIRQVDRIRASNLNMRVDASDNSDEIAQLAKTFNSMLDRVQEAFEVQRNFVANASHELRTPLTIITGQIEVTLIKKRTVEEHEAKWVAVLDVIKRLNVLSNNLLELTQVSLDDAPIKFHEVALDEAIYQATKMLTTRRPDYQVIFSFESETIQSSLTVQGSLALLISAFVNLMENGCKFSANNRVEVILGADEQWATIQFKDEGIGIDPADIKHIYEPFFRAENAKRILGYGIGLPLTYRIIQLHRGQISVASKINEGTTFTLKLPKTF</sequence>
<keyword evidence="10 11" id="KW-0472">Membrane</keyword>
<evidence type="ECO:0000259" key="12">
    <source>
        <dbReference type="PROSITE" id="PS50109"/>
    </source>
</evidence>
<evidence type="ECO:0000313" key="15">
    <source>
        <dbReference type="Proteomes" id="UP000253383"/>
    </source>
</evidence>
<comment type="caution">
    <text evidence="14">The sequence shown here is derived from an EMBL/GenBank/DDBJ whole genome shotgun (WGS) entry which is preliminary data.</text>
</comment>
<dbReference type="SMART" id="SM00388">
    <property type="entry name" value="HisKA"/>
    <property type="match status" value="1"/>
</dbReference>
<evidence type="ECO:0000256" key="1">
    <source>
        <dbReference type="ARBA" id="ARBA00000085"/>
    </source>
</evidence>
<dbReference type="RefSeq" id="WP_114404157.1">
    <property type="nucleotide sequence ID" value="NZ_QOWE01000001.1"/>
</dbReference>
<dbReference type="PROSITE" id="PS50885">
    <property type="entry name" value="HAMP"/>
    <property type="match status" value="1"/>
</dbReference>
<dbReference type="Pfam" id="PF02518">
    <property type="entry name" value="HATPase_c"/>
    <property type="match status" value="1"/>
</dbReference>
<evidence type="ECO:0000256" key="9">
    <source>
        <dbReference type="ARBA" id="ARBA00023012"/>
    </source>
</evidence>
<dbReference type="InterPro" id="IPR036097">
    <property type="entry name" value="HisK_dim/P_sf"/>
</dbReference>
<accession>A0A368JY74</accession>
<dbReference type="SUPFAM" id="SSF158472">
    <property type="entry name" value="HAMP domain-like"/>
    <property type="match status" value="1"/>
</dbReference>
<dbReference type="EMBL" id="QOWE01000001">
    <property type="protein sequence ID" value="RCR71624.1"/>
    <property type="molecule type" value="Genomic_DNA"/>
</dbReference>
<name>A0A368JY74_9BACT</name>
<comment type="catalytic activity">
    <reaction evidence="1">
        <text>ATP + protein L-histidine = ADP + protein N-phospho-L-histidine.</text>
        <dbReference type="EC" id="2.7.13.3"/>
    </reaction>
</comment>
<dbReference type="EC" id="2.7.13.3" evidence="3"/>
<proteinExistence type="predicted"/>
<dbReference type="SUPFAM" id="SSF47384">
    <property type="entry name" value="Homodimeric domain of signal transducing histidine kinase"/>
    <property type="match status" value="1"/>
</dbReference>
<keyword evidence="15" id="KW-1185">Reference proteome</keyword>
<evidence type="ECO:0000256" key="10">
    <source>
        <dbReference type="ARBA" id="ARBA00023136"/>
    </source>
</evidence>
<reference evidence="14 15" key="1">
    <citation type="submission" date="2018-07" db="EMBL/GenBank/DDBJ databases">
        <title>Genome analysis of Larkinella rosea.</title>
        <authorList>
            <person name="Zhou Z."/>
            <person name="Wang G."/>
        </authorList>
    </citation>
    <scope>NUCLEOTIDE SEQUENCE [LARGE SCALE GENOMIC DNA]</scope>
    <source>
        <strain evidence="15">zzj9</strain>
    </source>
</reference>
<evidence type="ECO:0000313" key="14">
    <source>
        <dbReference type="EMBL" id="RCR71624.1"/>
    </source>
</evidence>
<evidence type="ECO:0000256" key="8">
    <source>
        <dbReference type="ARBA" id="ARBA00022989"/>
    </source>
</evidence>
<keyword evidence="9" id="KW-0902">Two-component regulatory system</keyword>
<keyword evidence="4" id="KW-0597">Phosphoprotein</keyword>
<dbReference type="PANTHER" id="PTHR45436:SF5">
    <property type="entry name" value="SENSOR HISTIDINE KINASE TRCS"/>
    <property type="match status" value="1"/>
</dbReference>
<evidence type="ECO:0000256" key="7">
    <source>
        <dbReference type="ARBA" id="ARBA00022777"/>
    </source>
</evidence>
<dbReference type="InterPro" id="IPR003594">
    <property type="entry name" value="HATPase_dom"/>
</dbReference>
<dbReference type="SMART" id="SM00387">
    <property type="entry name" value="HATPase_c"/>
    <property type="match status" value="1"/>
</dbReference>
<dbReference type="GO" id="GO:0005886">
    <property type="term" value="C:plasma membrane"/>
    <property type="evidence" value="ECO:0007669"/>
    <property type="project" value="TreeGrafter"/>
</dbReference>
<organism evidence="14 15">
    <name type="scientific">Larkinella punicea</name>
    <dbReference type="NCBI Taxonomy" id="2315727"/>
    <lineage>
        <taxon>Bacteria</taxon>
        <taxon>Pseudomonadati</taxon>
        <taxon>Bacteroidota</taxon>
        <taxon>Cytophagia</taxon>
        <taxon>Cytophagales</taxon>
        <taxon>Spirosomataceae</taxon>
        <taxon>Larkinella</taxon>
    </lineage>
</organism>
<evidence type="ECO:0000256" key="11">
    <source>
        <dbReference type="SAM" id="Phobius"/>
    </source>
</evidence>
<dbReference type="CDD" id="cd06225">
    <property type="entry name" value="HAMP"/>
    <property type="match status" value="1"/>
</dbReference>
<dbReference type="PROSITE" id="PS50109">
    <property type="entry name" value="HIS_KIN"/>
    <property type="match status" value="1"/>
</dbReference>
<keyword evidence="6 11" id="KW-0812">Transmembrane</keyword>
<dbReference type="Gene3D" id="1.10.287.130">
    <property type="match status" value="1"/>
</dbReference>
<evidence type="ECO:0000256" key="2">
    <source>
        <dbReference type="ARBA" id="ARBA00004370"/>
    </source>
</evidence>
<evidence type="ECO:0000256" key="5">
    <source>
        <dbReference type="ARBA" id="ARBA00022679"/>
    </source>
</evidence>
<dbReference type="PANTHER" id="PTHR45436">
    <property type="entry name" value="SENSOR HISTIDINE KINASE YKOH"/>
    <property type="match status" value="1"/>
</dbReference>
<keyword evidence="8 11" id="KW-1133">Transmembrane helix</keyword>
<dbReference type="Proteomes" id="UP000253383">
    <property type="component" value="Unassembled WGS sequence"/>
</dbReference>
<dbReference type="GO" id="GO:0000155">
    <property type="term" value="F:phosphorelay sensor kinase activity"/>
    <property type="evidence" value="ECO:0007669"/>
    <property type="project" value="InterPro"/>
</dbReference>
<protein>
    <recommendedName>
        <fullName evidence="3">histidine kinase</fullName>
        <ecNumber evidence="3">2.7.13.3</ecNumber>
    </recommendedName>
</protein>
<feature type="domain" description="Histidine kinase" evidence="12">
    <location>
        <begin position="240"/>
        <end position="456"/>
    </location>
</feature>
<evidence type="ECO:0000259" key="13">
    <source>
        <dbReference type="PROSITE" id="PS50885"/>
    </source>
</evidence>
<dbReference type="Pfam" id="PF00512">
    <property type="entry name" value="HisKA"/>
    <property type="match status" value="1"/>
</dbReference>
<dbReference type="Gene3D" id="3.30.565.10">
    <property type="entry name" value="Histidine kinase-like ATPase, C-terminal domain"/>
    <property type="match status" value="1"/>
</dbReference>
<dbReference type="Pfam" id="PF00672">
    <property type="entry name" value="HAMP"/>
    <property type="match status" value="1"/>
</dbReference>
<dbReference type="SMART" id="SM00304">
    <property type="entry name" value="HAMP"/>
    <property type="match status" value="1"/>
</dbReference>
<keyword evidence="5" id="KW-0808">Transferase</keyword>
<dbReference type="PRINTS" id="PR00344">
    <property type="entry name" value="BCTRLSENSOR"/>
</dbReference>
<dbReference type="InterPro" id="IPR003661">
    <property type="entry name" value="HisK_dim/P_dom"/>
</dbReference>
<dbReference type="CDD" id="cd00082">
    <property type="entry name" value="HisKA"/>
    <property type="match status" value="1"/>
</dbReference>
<keyword evidence="7 14" id="KW-0418">Kinase</keyword>
<dbReference type="AlphaFoldDB" id="A0A368JY74"/>
<evidence type="ECO:0000256" key="4">
    <source>
        <dbReference type="ARBA" id="ARBA00022553"/>
    </source>
</evidence>
<dbReference type="InterPro" id="IPR036890">
    <property type="entry name" value="HATPase_C_sf"/>
</dbReference>